<reference evidence="1" key="1">
    <citation type="journal article" date="2014" name="Front. Microbiol.">
        <title>High frequency of phylogenetically diverse reductive dehalogenase-homologous genes in deep subseafloor sedimentary metagenomes.</title>
        <authorList>
            <person name="Kawai M."/>
            <person name="Futagami T."/>
            <person name="Toyoda A."/>
            <person name="Takaki Y."/>
            <person name="Nishi S."/>
            <person name="Hori S."/>
            <person name="Arai W."/>
            <person name="Tsubouchi T."/>
            <person name="Morono Y."/>
            <person name="Uchiyama I."/>
            <person name="Ito T."/>
            <person name="Fujiyama A."/>
            <person name="Inagaki F."/>
            <person name="Takami H."/>
        </authorList>
    </citation>
    <scope>NUCLEOTIDE SEQUENCE</scope>
    <source>
        <strain evidence="1">Expedition CK06-06</strain>
    </source>
</reference>
<gene>
    <name evidence="1" type="ORF">S03H2_69691</name>
</gene>
<name>X1JXF4_9ZZZZ</name>
<dbReference type="InterPro" id="IPR036390">
    <property type="entry name" value="WH_DNA-bd_sf"/>
</dbReference>
<protein>
    <submittedName>
        <fullName evidence="1">Uncharacterized protein</fullName>
    </submittedName>
</protein>
<proteinExistence type="predicted"/>
<dbReference type="AlphaFoldDB" id="X1JXF4"/>
<dbReference type="EMBL" id="BARU01046112">
    <property type="protein sequence ID" value="GAH99421.1"/>
    <property type="molecule type" value="Genomic_DNA"/>
</dbReference>
<comment type="caution">
    <text evidence="1">The sequence shown here is derived from an EMBL/GenBank/DDBJ whole genome shotgun (WGS) entry which is preliminary data.</text>
</comment>
<organism evidence="1">
    <name type="scientific">marine sediment metagenome</name>
    <dbReference type="NCBI Taxonomy" id="412755"/>
    <lineage>
        <taxon>unclassified sequences</taxon>
        <taxon>metagenomes</taxon>
        <taxon>ecological metagenomes</taxon>
    </lineage>
</organism>
<evidence type="ECO:0000313" key="1">
    <source>
        <dbReference type="EMBL" id="GAH99421.1"/>
    </source>
</evidence>
<dbReference type="SUPFAM" id="SSF46785">
    <property type="entry name" value="Winged helix' DNA-binding domain"/>
    <property type="match status" value="1"/>
</dbReference>
<feature type="non-terminal residue" evidence="1">
    <location>
        <position position="1"/>
    </location>
</feature>
<sequence length="135" mass="15556">LARIIGLSLGMTNAILKRLAQKGLLKIRKINNRNIQYIVSAKGMEEIARRSYRYLRRTIKNVVYYKETIEEFVRQVRSRGFRGILLVGESDLEFIVEHLCGKVSLSFRKAVMESLEDAPEGFYLLFSELRANSGL</sequence>
<accession>X1JXF4</accession>
<feature type="non-terminal residue" evidence="1">
    <location>
        <position position="135"/>
    </location>
</feature>